<dbReference type="SUPFAM" id="SSF68906">
    <property type="entry name" value="SAP domain"/>
    <property type="match status" value="1"/>
</dbReference>
<dbReference type="InterPro" id="IPR052240">
    <property type="entry name" value="SAP_domain_ribonucleoprotein"/>
</dbReference>
<keyword evidence="6" id="KW-1185">Reference proteome</keyword>
<dbReference type="Proteomes" id="UP001485043">
    <property type="component" value="Unassembled WGS sequence"/>
</dbReference>
<evidence type="ECO:0000313" key="5">
    <source>
        <dbReference type="EMBL" id="KAK9865477.1"/>
    </source>
</evidence>
<dbReference type="InterPro" id="IPR036361">
    <property type="entry name" value="SAP_dom_sf"/>
</dbReference>
<dbReference type="PANTHER" id="PTHR46551">
    <property type="entry name" value="SAP DOMAIN-CONTAINING RIBONUCLEOPROTEIN"/>
    <property type="match status" value="1"/>
</dbReference>
<comment type="caution">
    <text evidence="5">The sequence shown here is derived from an EMBL/GenBank/DDBJ whole genome shotgun (WGS) entry which is preliminary data.</text>
</comment>
<dbReference type="PANTHER" id="PTHR46551:SF1">
    <property type="entry name" value="SAP DOMAIN-CONTAINING RIBONUCLEOPROTEIN"/>
    <property type="match status" value="1"/>
</dbReference>
<dbReference type="AlphaFoldDB" id="A0AAW1T8U2"/>
<dbReference type="GO" id="GO:0016973">
    <property type="term" value="P:poly(A)+ mRNA export from nucleus"/>
    <property type="evidence" value="ECO:0007669"/>
    <property type="project" value="TreeGrafter"/>
</dbReference>
<feature type="compositionally biased region" description="Low complexity" evidence="3">
    <location>
        <begin position="60"/>
        <end position="76"/>
    </location>
</feature>
<proteinExistence type="inferred from homology"/>
<feature type="compositionally biased region" description="Low complexity" evidence="3">
    <location>
        <begin position="84"/>
        <end position="96"/>
    </location>
</feature>
<evidence type="ECO:0000256" key="2">
    <source>
        <dbReference type="ARBA" id="ARBA00046328"/>
    </source>
</evidence>
<feature type="region of interest" description="Disordered" evidence="3">
    <location>
        <begin position="237"/>
        <end position="259"/>
    </location>
</feature>
<feature type="domain" description="SAP" evidence="4">
    <location>
        <begin position="10"/>
        <end position="44"/>
    </location>
</feature>
<evidence type="ECO:0000259" key="4">
    <source>
        <dbReference type="PROSITE" id="PS50800"/>
    </source>
</evidence>
<evidence type="ECO:0000256" key="3">
    <source>
        <dbReference type="SAM" id="MobiDB-lite"/>
    </source>
</evidence>
<accession>A0AAW1T8U2</accession>
<sequence>MTSSGVAIDFKKLKVQELRDELKKRDLDTTGIKSVLLARLEEACQAEDLAAADESKPEPEATTETAAAPAEVAEAAPDLEDPTLEAAAEAAAAPQETEAEKAKRRAERFGGVAVAAIQGNKKPPAEIITAAASNGKAARTSAVAKAVEADPEEVARRKDRAKRFGMPIPIVASEEQDKRKARAARFEMPGSTTTVEMKTKLDQRKEHFKTAGPAATNGKGNGPEAIKLDARAKRFGSGSIDSAELDAKKKARAERFAAS</sequence>
<organism evidence="5 6">
    <name type="scientific">Apatococcus fuscideae</name>
    <dbReference type="NCBI Taxonomy" id="2026836"/>
    <lineage>
        <taxon>Eukaryota</taxon>
        <taxon>Viridiplantae</taxon>
        <taxon>Chlorophyta</taxon>
        <taxon>core chlorophytes</taxon>
        <taxon>Trebouxiophyceae</taxon>
        <taxon>Chlorellales</taxon>
        <taxon>Chlorellaceae</taxon>
        <taxon>Apatococcus</taxon>
    </lineage>
</organism>
<dbReference type="Gene3D" id="1.10.720.30">
    <property type="entry name" value="SAP domain"/>
    <property type="match status" value="1"/>
</dbReference>
<dbReference type="SMART" id="SM00513">
    <property type="entry name" value="SAP"/>
    <property type="match status" value="1"/>
</dbReference>
<dbReference type="EMBL" id="JALJOV010000246">
    <property type="protein sequence ID" value="KAK9865477.1"/>
    <property type="molecule type" value="Genomic_DNA"/>
</dbReference>
<keyword evidence="1" id="KW-0597">Phosphoprotein</keyword>
<gene>
    <name evidence="5" type="ORF">WJX84_011824</name>
</gene>
<dbReference type="PROSITE" id="PS50800">
    <property type="entry name" value="SAP"/>
    <property type="match status" value="1"/>
</dbReference>
<comment type="similarity">
    <text evidence="2">Belongs to the SAP domain-containing ribonucleoprotein family.</text>
</comment>
<dbReference type="GO" id="GO:0005634">
    <property type="term" value="C:nucleus"/>
    <property type="evidence" value="ECO:0007669"/>
    <property type="project" value="TreeGrafter"/>
</dbReference>
<dbReference type="Pfam" id="PF18592">
    <property type="entry name" value="Tho1_MOS11_C"/>
    <property type="match status" value="1"/>
</dbReference>
<protein>
    <recommendedName>
        <fullName evidence="4">SAP domain-containing protein</fullName>
    </recommendedName>
</protein>
<dbReference type="InterPro" id="IPR040746">
    <property type="entry name" value="THO1_MOS11_C"/>
</dbReference>
<feature type="region of interest" description="Disordered" evidence="3">
    <location>
        <begin position="48"/>
        <end position="106"/>
    </location>
</feature>
<reference evidence="5 6" key="1">
    <citation type="journal article" date="2024" name="Nat. Commun.">
        <title>Phylogenomics reveals the evolutionary origins of lichenization in chlorophyte algae.</title>
        <authorList>
            <person name="Puginier C."/>
            <person name="Libourel C."/>
            <person name="Otte J."/>
            <person name="Skaloud P."/>
            <person name="Haon M."/>
            <person name="Grisel S."/>
            <person name="Petersen M."/>
            <person name="Berrin J.G."/>
            <person name="Delaux P.M."/>
            <person name="Dal Grande F."/>
            <person name="Keller J."/>
        </authorList>
    </citation>
    <scope>NUCLEOTIDE SEQUENCE [LARGE SCALE GENOMIC DNA]</scope>
    <source>
        <strain evidence="5 6">SAG 2523</strain>
    </source>
</reference>
<name>A0AAW1T8U2_9CHLO</name>
<evidence type="ECO:0000313" key="6">
    <source>
        <dbReference type="Proteomes" id="UP001485043"/>
    </source>
</evidence>
<dbReference type="InterPro" id="IPR003034">
    <property type="entry name" value="SAP_dom"/>
</dbReference>
<evidence type="ECO:0000256" key="1">
    <source>
        <dbReference type="ARBA" id="ARBA00022553"/>
    </source>
</evidence>
<dbReference type="Pfam" id="PF02037">
    <property type="entry name" value="SAP"/>
    <property type="match status" value="1"/>
</dbReference>